<feature type="binding site" evidence="4">
    <location>
        <position position="227"/>
    </location>
    <ligand>
        <name>Mg(2+)</name>
        <dbReference type="ChEBI" id="CHEBI:18420"/>
        <label>2</label>
    </ligand>
</feature>
<dbReference type="Proteomes" id="UP000050827">
    <property type="component" value="Unassembled WGS sequence"/>
</dbReference>
<name>A0A0Q0XL34_9FLAO</name>
<dbReference type="InterPro" id="IPR000760">
    <property type="entry name" value="Inositol_monophosphatase-like"/>
</dbReference>
<sequence>MNSKELLEIAIKASIEAGVEILKVYDRDDHGVESKKDDSPLTLADIASNNVINSYLQKTNVPIISEENKETVYAERKAWKDCWIVDPLDGTKEFIKKNGEFTVNIALVSEGEPILGVIYVPVSRELYYADAGLKASFKTVLTQDHEVVSELFKEDDKINPSIQLKDTIRVVGSRSHMNEDTESFVAGLKSKYKNVEIVSKGSSLKFCLVAEGIADVYPRFAPTMEWDTAAGQAICNAVGLKVTAQDSQKPLLYNKENLLNPYFLISN</sequence>
<dbReference type="Gene3D" id="3.40.190.80">
    <property type="match status" value="1"/>
</dbReference>
<evidence type="ECO:0000313" key="6">
    <source>
        <dbReference type="EMBL" id="KQC31613.1"/>
    </source>
</evidence>
<keyword evidence="2 4" id="KW-0479">Metal-binding</keyword>
<dbReference type="OrthoDB" id="9772456at2"/>
<dbReference type="CDD" id="cd01638">
    <property type="entry name" value="CysQ"/>
    <property type="match status" value="1"/>
</dbReference>
<dbReference type="Pfam" id="PF00459">
    <property type="entry name" value="Inositol_P"/>
    <property type="match status" value="1"/>
</dbReference>
<dbReference type="AlphaFoldDB" id="A0A0Q0XL34"/>
<keyword evidence="4" id="KW-0472">Membrane</keyword>
<dbReference type="PANTHER" id="PTHR43028:SF5">
    <property type="entry name" value="3'(2'),5'-BISPHOSPHATE NUCLEOTIDASE 1"/>
    <property type="match status" value="1"/>
</dbReference>
<feature type="binding site" evidence="4">
    <location>
        <begin position="88"/>
        <end position="91"/>
    </location>
    <ligand>
        <name>substrate</name>
    </ligand>
</feature>
<dbReference type="RefSeq" id="WP_055397728.1">
    <property type="nucleotide sequence ID" value="NZ_LCTZ01000002.1"/>
</dbReference>
<dbReference type="GO" id="GO:0000103">
    <property type="term" value="P:sulfate assimilation"/>
    <property type="evidence" value="ECO:0007669"/>
    <property type="project" value="TreeGrafter"/>
</dbReference>
<dbReference type="GO" id="GO:0008441">
    <property type="term" value="F:3'(2'),5'-bisphosphate nucleotidase activity"/>
    <property type="evidence" value="ECO:0007669"/>
    <property type="project" value="UniProtKB-UniRule"/>
</dbReference>
<feature type="binding site" evidence="4">
    <location>
        <position position="227"/>
    </location>
    <ligand>
        <name>substrate</name>
    </ligand>
</feature>
<keyword evidence="7" id="KW-1185">Reference proteome</keyword>
<evidence type="ECO:0000256" key="4">
    <source>
        <dbReference type="HAMAP-Rule" id="MF_02095"/>
    </source>
</evidence>
<feature type="binding site" evidence="4">
    <location>
        <position position="88"/>
    </location>
    <ligand>
        <name>Mg(2+)</name>
        <dbReference type="ChEBI" id="CHEBI:18420"/>
        <label>1</label>
    </ligand>
</feature>
<comment type="cofactor">
    <cofactor evidence="4 5">
        <name>Mg(2+)</name>
        <dbReference type="ChEBI" id="CHEBI:18420"/>
    </cofactor>
</comment>
<dbReference type="NCBIfam" id="TIGR01331">
    <property type="entry name" value="bisphos_cysQ"/>
    <property type="match status" value="1"/>
</dbReference>
<comment type="function">
    <text evidence="4">Converts adenosine-3',5'-bisphosphate (PAP) to AMP.</text>
</comment>
<protein>
    <recommendedName>
        <fullName evidence="4">3'(2'),5'-bisphosphate nucleotidase CysQ</fullName>
        <ecNumber evidence="4">3.1.3.7</ecNumber>
    </recommendedName>
    <alternativeName>
        <fullName evidence="4">3'(2'),5-bisphosphonucleoside 3'(2')-phosphohydrolase</fullName>
    </alternativeName>
    <alternativeName>
        <fullName evidence="4">3'-phosphoadenosine 5'-phosphate phosphatase</fullName>
        <shortName evidence="4">PAP phosphatase</shortName>
    </alternativeName>
</protein>
<dbReference type="InterPro" id="IPR006240">
    <property type="entry name" value="CysQ"/>
</dbReference>
<dbReference type="GO" id="GO:0050427">
    <property type="term" value="P:3'-phosphoadenosine 5'-phosphosulfate metabolic process"/>
    <property type="evidence" value="ECO:0007669"/>
    <property type="project" value="TreeGrafter"/>
</dbReference>
<dbReference type="EC" id="3.1.3.7" evidence="4"/>
<dbReference type="PROSITE" id="PS00629">
    <property type="entry name" value="IMP_1"/>
    <property type="match status" value="1"/>
</dbReference>
<dbReference type="PANTHER" id="PTHR43028">
    <property type="entry name" value="3'(2'),5'-BISPHOSPHATE NUCLEOTIDASE 1"/>
    <property type="match status" value="1"/>
</dbReference>
<feature type="binding site" evidence="4">
    <location>
        <position position="66"/>
    </location>
    <ligand>
        <name>Mg(2+)</name>
        <dbReference type="ChEBI" id="CHEBI:18420"/>
        <label>1</label>
    </ligand>
</feature>
<evidence type="ECO:0000256" key="3">
    <source>
        <dbReference type="ARBA" id="ARBA00022842"/>
    </source>
</evidence>
<dbReference type="PATRIC" id="fig|1547436.3.peg.1065"/>
<feature type="binding site" evidence="4">
    <location>
        <position position="89"/>
    </location>
    <ligand>
        <name>Mg(2+)</name>
        <dbReference type="ChEBI" id="CHEBI:18420"/>
        <label>2</label>
    </ligand>
</feature>
<comment type="caution">
    <text evidence="6">The sequence shown here is derived from an EMBL/GenBank/DDBJ whole genome shotgun (WGS) entry which is preliminary data.</text>
</comment>
<gene>
    <name evidence="4" type="primary">cysQ</name>
    <name evidence="6" type="ORF">AAY42_05105</name>
</gene>
<evidence type="ECO:0000256" key="5">
    <source>
        <dbReference type="PIRSR" id="PIRSR600760-2"/>
    </source>
</evidence>
<dbReference type="InterPro" id="IPR020583">
    <property type="entry name" value="Inositol_monoP_metal-BS"/>
</dbReference>
<evidence type="ECO:0000313" key="7">
    <source>
        <dbReference type="Proteomes" id="UP000050827"/>
    </source>
</evidence>
<dbReference type="STRING" id="346185.AAY42_05105"/>
<feature type="binding site" evidence="4">
    <location>
        <position position="86"/>
    </location>
    <ligand>
        <name>Mg(2+)</name>
        <dbReference type="ChEBI" id="CHEBI:18420"/>
        <label>2</label>
    </ligand>
</feature>
<evidence type="ECO:0000256" key="2">
    <source>
        <dbReference type="ARBA" id="ARBA00022723"/>
    </source>
</evidence>
<dbReference type="SUPFAM" id="SSF56655">
    <property type="entry name" value="Carbohydrate phosphatase"/>
    <property type="match status" value="1"/>
</dbReference>
<evidence type="ECO:0000256" key="1">
    <source>
        <dbReference type="ARBA" id="ARBA00001625"/>
    </source>
</evidence>
<dbReference type="HAMAP" id="MF_02095">
    <property type="entry name" value="CysQ"/>
    <property type="match status" value="1"/>
</dbReference>
<feature type="binding site" evidence="5">
    <location>
        <position position="227"/>
    </location>
    <ligand>
        <name>Mg(2+)</name>
        <dbReference type="ChEBI" id="CHEBI:18420"/>
        <label>1</label>
        <note>catalytic</note>
    </ligand>
</feature>
<keyword evidence="4" id="KW-1003">Cell membrane</keyword>
<feature type="binding site" evidence="5">
    <location>
        <position position="89"/>
    </location>
    <ligand>
        <name>Mg(2+)</name>
        <dbReference type="ChEBI" id="CHEBI:18420"/>
        <label>1</label>
        <note>catalytic</note>
    </ligand>
</feature>
<feature type="binding site" evidence="5">
    <location>
        <position position="88"/>
    </location>
    <ligand>
        <name>Mg(2+)</name>
        <dbReference type="ChEBI" id="CHEBI:18420"/>
        <label>1</label>
        <note>catalytic</note>
    </ligand>
</feature>
<comment type="subcellular location">
    <subcellularLocation>
        <location evidence="4">Cell membrane</location>
        <topology evidence="4">Peripheral membrane protein</topology>
        <orientation evidence="4">Cytoplasmic side</orientation>
    </subcellularLocation>
</comment>
<comment type="catalytic activity">
    <reaction evidence="1 4">
        <text>adenosine 3',5'-bisphosphate + H2O = AMP + phosphate</text>
        <dbReference type="Rhea" id="RHEA:10040"/>
        <dbReference type="ChEBI" id="CHEBI:15377"/>
        <dbReference type="ChEBI" id="CHEBI:43474"/>
        <dbReference type="ChEBI" id="CHEBI:58343"/>
        <dbReference type="ChEBI" id="CHEBI:456215"/>
        <dbReference type="EC" id="3.1.3.7"/>
    </reaction>
</comment>
<keyword evidence="4" id="KW-0378">Hydrolase</keyword>
<comment type="similarity">
    <text evidence="4">Belongs to the inositol monophosphatase superfamily. CysQ family.</text>
</comment>
<dbReference type="PRINTS" id="PR00377">
    <property type="entry name" value="IMPHPHTASES"/>
</dbReference>
<dbReference type="GO" id="GO:0005886">
    <property type="term" value="C:plasma membrane"/>
    <property type="evidence" value="ECO:0007669"/>
    <property type="project" value="UniProtKB-SubCell"/>
</dbReference>
<dbReference type="EMBL" id="LCTZ01000002">
    <property type="protein sequence ID" value="KQC31613.1"/>
    <property type="molecule type" value="Genomic_DNA"/>
</dbReference>
<feature type="binding site" evidence="4">
    <location>
        <position position="86"/>
    </location>
    <ligand>
        <name>Mg(2+)</name>
        <dbReference type="ChEBI" id="CHEBI:18420"/>
        <label>1</label>
    </ligand>
</feature>
<accession>A0A0Q0XL34</accession>
<reference evidence="6 7" key="1">
    <citation type="submission" date="2015-04" db="EMBL/GenBank/DDBJ databases">
        <title>Complete genome of flavobacterium.</title>
        <authorList>
            <person name="Kwon Y.M."/>
            <person name="Kim S.-J."/>
        </authorList>
    </citation>
    <scope>NUCLEOTIDE SEQUENCE [LARGE SCALE GENOMIC DNA]</scope>
    <source>
        <strain evidence="6 7">DK169</strain>
    </source>
</reference>
<keyword evidence="3 4" id="KW-0460">Magnesium</keyword>
<dbReference type="InterPro" id="IPR050725">
    <property type="entry name" value="CysQ/Inositol_MonoPase"/>
</dbReference>
<dbReference type="GO" id="GO:0000287">
    <property type="term" value="F:magnesium ion binding"/>
    <property type="evidence" value="ECO:0007669"/>
    <property type="project" value="UniProtKB-UniRule"/>
</dbReference>
<feature type="binding site" evidence="5">
    <location>
        <position position="86"/>
    </location>
    <ligand>
        <name>Mg(2+)</name>
        <dbReference type="ChEBI" id="CHEBI:18420"/>
        <label>1</label>
        <note>catalytic</note>
    </ligand>
</feature>
<feature type="binding site" evidence="4">
    <location>
        <position position="66"/>
    </location>
    <ligand>
        <name>substrate</name>
    </ligand>
</feature>
<feature type="binding site" evidence="5">
    <location>
        <position position="66"/>
    </location>
    <ligand>
        <name>Mg(2+)</name>
        <dbReference type="ChEBI" id="CHEBI:18420"/>
        <label>1</label>
        <note>catalytic</note>
    </ligand>
</feature>
<organism evidence="6 7">
    <name type="scientific">Flagellimonas eckloniae</name>
    <dbReference type="NCBI Taxonomy" id="346185"/>
    <lineage>
        <taxon>Bacteria</taxon>
        <taxon>Pseudomonadati</taxon>
        <taxon>Bacteroidota</taxon>
        <taxon>Flavobacteriia</taxon>
        <taxon>Flavobacteriales</taxon>
        <taxon>Flavobacteriaceae</taxon>
        <taxon>Flagellimonas</taxon>
    </lineage>
</organism>
<dbReference type="Gene3D" id="3.30.540.10">
    <property type="entry name" value="Fructose-1,6-Bisphosphatase, subunit A, domain 1"/>
    <property type="match status" value="1"/>
</dbReference>
<proteinExistence type="inferred from homology"/>